<reference evidence="4" key="1">
    <citation type="submission" date="2025-08" db="UniProtKB">
        <authorList>
            <consortium name="Ensembl"/>
        </authorList>
    </citation>
    <scope>IDENTIFICATION</scope>
</reference>
<evidence type="ECO:0000313" key="5">
    <source>
        <dbReference type="Proteomes" id="UP000472262"/>
    </source>
</evidence>
<dbReference type="Proteomes" id="UP000472262">
    <property type="component" value="Unassembled WGS sequence"/>
</dbReference>
<dbReference type="PANTHER" id="PTHR21472">
    <property type="entry name" value="ENDONUCLEASE DOMAIN-CONTAINING 1 PROTEIN ENDOD1"/>
    <property type="match status" value="1"/>
</dbReference>
<protein>
    <submittedName>
        <fullName evidence="4">Endonuclease domain-containing 1 protein-like</fullName>
    </submittedName>
</protein>
<dbReference type="InterPro" id="IPR044925">
    <property type="entry name" value="His-Me_finger_sf"/>
</dbReference>
<dbReference type="InParanoid" id="A0A672L2Z4"/>
<dbReference type="GO" id="GO:0003676">
    <property type="term" value="F:nucleic acid binding"/>
    <property type="evidence" value="ECO:0007669"/>
    <property type="project" value="InterPro"/>
</dbReference>
<evidence type="ECO:0000313" key="4">
    <source>
        <dbReference type="Ensembl" id="ENSSGRP00000016594.1"/>
    </source>
</evidence>
<dbReference type="SUPFAM" id="SSF54060">
    <property type="entry name" value="His-Me finger endonucleases"/>
    <property type="match status" value="1"/>
</dbReference>
<evidence type="ECO:0000259" key="2">
    <source>
        <dbReference type="SMART" id="SM00477"/>
    </source>
</evidence>
<dbReference type="PANTHER" id="PTHR21472:SF30">
    <property type="entry name" value="ENDONUCLEASE DOMAIN-CONTAINING 1 PROTEIN-RELATED"/>
    <property type="match status" value="1"/>
</dbReference>
<dbReference type="InterPro" id="IPR044929">
    <property type="entry name" value="DNA/RNA_non-sp_Endonuclease_sf"/>
</dbReference>
<dbReference type="Pfam" id="PF01223">
    <property type="entry name" value="Endonuclease_NS"/>
    <property type="match status" value="1"/>
</dbReference>
<dbReference type="OMA" id="PHASSEM"/>
<dbReference type="Ensembl" id="ENSSGRT00000017949.1">
    <property type="protein sequence ID" value="ENSSGRP00000016594.1"/>
    <property type="gene ID" value="ENSSGRG00000010117.1"/>
</dbReference>
<gene>
    <name evidence="4" type="primary">LOC107570619</name>
</gene>
<dbReference type="InterPro" id="IPR020821">
    <property type="entry name" value="ENPP1-3/EXOG-like_nuc-like"/>
</dbReference>
<dbReference type="GO" id="GO:0016787">
    <property type="term" value="F:hydrolase activity"/>
    <property type="evidence" value="ECO:0007669"/>
    <property type="project" value="InterPro"/>
</dbReference>
<dbReference type="GO" id="GO:0046872">
    <property type="term" value="F:metal ion binding"/>
    <property type="evidence" value="ECO:0007669"/>
    <property type="project" value="InterPro"/>
</dbReference>
<dbReference type="AlphaFoldDB" id="A0A672L2Z4"/>
<name>A0A672L2Z4_SINGR</name>
<accession>A0A672L2Z4</accession>
<feature type="signal peptide" evidence="1">
    <location>
        <begin position="1"/>
        <end position="23"/>
    </location>
</feature>
<feature type="domain" description="ENPP1-3/EXOG-like endonuclease/phosphodiesterase" evidence="2">
    <location>
        <begin position="68"/>
        <end position="269"/>
    </location>
</feature>
<keyword evidence="5" id="KW-1185">Reference proteome</keyword>
<feature type="chain" id="PRO_5025687507" evidence="1">
    <location>
        <begin position="24"/>
        <end position="292"/>
    </location>
</feature>
<proteinExistence type="predicted"/>
<organism evidence="4 5">
    <name type="scientific">Sinocyclocheilus grahami</name>
    <name type="common">Dianchi golden-line fish</name>
    <name type="synonym">Barbus grahami</name>
    <dbReference type="NCBI Taxonomy" id="75366"/>
    <lineage>
        <taxon>Eukaryota</taxon>
        <taxon>Metazoa</taxon>
        <taxon>Chordata</taxon>
        <taxon>Craniata</taxon>
        <taxon>Vertebrata</taxon>
        <taxon>Euteleostomi</taxon>
        <taxon>Actinopterygii</taxon>
        <taxon>Neopterygii</taxon>
        <taxon>Teleostei</taxon>
        <taxon>Ostariophysi</taxon>
        <taxon>Cypriniformes</taxon>
        <taxon>Cyprinidae</taxon>
        <taxon>Cyprininae</taxon>
        <taxon>Sinocyclocheilus</taxon>
    </lineage>
</organism>
<dbReference type="SMART" id="SM00477">
    <property type="entry name" value="NUC"/>
    <property type="match status" value="1"/>
</dbReference>
<evidence type="ECO:0000256" key="1">
    <source>
        <dbReference type="SAM" id="SignalP"/>
    </source>
</evidence>
<reference evidence="4" key="2">
    <citation type="submission" date="2025-09" db="UniProtKB">
        <authorList>
            <consortium name="Ensembl"/>
        </authorList>
    </citation>
    <scope>IDENTIFICATION</scope>
</reference>
<sequence>FEFTMRHLVILLLLSSVCFFALSEVVDNNFSKCKEFFLDTTPPDFTPPAGVSVKPICQCIWDNNDKHIFLYATLYNTTWKIPVYSAYVFRKSKSIGRCDAWYIEPQLDLDPELCMRSQGYGSKIGTNQALNSDYENSGYNKGHLYPVLHTDNHLSMLATSTLTNAAPQNPDFNQKAWLGHEKAVIKDLESCDEAAYVVTGVVPDTKTILNKKVTVSKYYWRATCCLKNNQYTGKGYYGPDNNGQVQELTIKQLQARDSMADIAAGTSCATEGVPVLYYKQDEHAHYGCLAQR</sequence>
<feature type="domain" description="DNA/RNA non-specific endonuclease/pyrophosphatase/phosphodiesterase" evidence="3">
    <location>
        <begin position="67"/>
        <end position="265"/>
    </location>
</feature>
<keyword evidence="1" id="KW-0732">Signal</keyword>
<evidence type="ECO:0000259" key="3">
    <source>
        <dbReference type="SMART" id="SM00892"/>
    </source>
</evidence>
<dbReference type="InterPro" id="IPR001604">
    <property type="entry name" value="Endo_G_ENPP1-like_dom"/>
</dbReference>
<dbReference type="InterPro" id="IPR039015">
    <property type="entry name" value="ENDOD1"/>
</dbReference>
<dbReference type="Gene3D" id="3.40.570.10">
    <property type="entry name" value="Extracellular Endonuclease, subunit A"/>
    <property type="match status" value="1"/>
</dbReference>
<dbReference type="SMART" id="SM00892">
    <property type="entry name" value="Endonuclease_NS"/>
    <property type="match status" value="1"/>
</dbReference>